<feature type="repeat" description="PPR" evidence="3">
    <location>
        <begin position="210"/>
        <end position="244"/>
    </location>
</feature>
<dbReference type="AlphaFoldDB" id="A0A9D4ZDJ1"/>
<dbReference type="Pfam" id="PF13041">
    <property type="entry name" value="PPR_2"/>
    <property type="match status" value="2"/>
</dbReference>
<dbReference type="NCBIfam" id="TIGR00756">
    <property type="entry name" value="PPR"/>
    <property type="match status" value="4"/>
</dbReference>
<dbReference type="Proteomes" id="UP000886520">
    <property type="component" value="Chromosome 16"/>
</dbReference>
<evidence type="ECO:0000313" key="6">
    <source>
        <dbReference type="Proteomes" id="UP000886520"/>
    </source>
</evidence>
<gene>
    <name evidence="5" type="ORF">GOP47_0017011</name>
</gene>
<evidence type="ECO:0000256" key="2">
    <source>
        <dbReference type="ARBA" id="ARBA00022737"/>
    </source>
</evidence>
<name>A0A9D4ZDJ1_ADICA</name>
<dbReference type="PANTHER" id="PTHR47941">
    <property type="entry name" value="PENTATRICOPEPTIDE REPEAT-CONTAINING PROTEIN 3, MITOCHONDRIAL"/>
    <property type="match status" value="1"/>
</dbReference>
<feature type="repeat" description="PPR" evidence="3">
    <location>
        <begin position="245"/>
        <end position="279"/>
    </location>
</feature>
<feature type="repeat" description="PPR" evidence="3">
    <location>
        <begin position="315"/>
        <end position="349"/>
    </location>
</feature>
<dbReference type="Gene3D" id="1.25.40.10">
    <property type="entry name" value="Tetratricopeptide repeat domain"/>
    <property type="match status" value="3"/>
</dbReference>
<feature type="repeat" description="PPR" evidence="3">
    <location>
        <begin position="454"/>
        <end position="488"/>
    </location>
</feature>
<comment type="caution">
    <text evidence="5">The sequence shown here is derived from an EMBL/GenBank/DDBJ whole genome shotgun (WGS) entry which is preliminary data.</text>
</comment>
<evidence type="ECO:0000313" key="5">
    <source>
        <dbReference type="EMBL" id="KAI5068666.1"/>
    </source>
</evidence>
<evidence type="ECO:0008006" key="7">
    <source>
        <dbReference type="Google" id="ProtNLM"/>
    </source>
</evidence>
<dbReference type="PROSITE" id="PS51375">
    <property type="entry name" value="PPR"/>
    <property type="match status" value="5"/>
</dbReference>
<evidence type="ECO:0000256" key="3">
    <source>
        <dbReference type="PROSITE-ProRule" id="PRU00708"/>
    </source>
</evidence>
<accession>A0A9D4ZDJ1</accession>
<dbReference type="InterPro" id="IPR002885">
    <property type="entry name" value="PPR_rpt"/>
</dbReference>
<feature type="region of interest" description="Disordered" evidence="4">
    <location>
        <begin position="537"/>
        <end position="565"/>
    </location>
</feature>
<evidence type="ECO:0000256" key="4">
    <source>
        <dbReference type="SAM" id="MobiDB-lite"/>
    </source>
</evidence>
<reference evidence="5" key="1">
    <citation type="submission" date="2021-01" db="EMBL/GenBank/DDBJ databases">
        <title>Adiantum capillus-veneris genome.</title>
        <authorList>
            <person name="Fang Y."/>
            <person name="Liao Q."/>
        </authorList>
    </citation>
    <scope>NUCLEOTIDE SEQUENCE</scope>
    <source>
        <strain evidence="5">H3</strain>
        <tissue evidence="5">Leaf</tissue>
    </source>
</reference>
<sequence>VTSWSSIDDSYHAFSLSPRGKGGVGQALAVMNSLKVSFRHCIRTLATGERWRRRSSSLSEILSQVASESHSRKELVEQVKALGRVISRPGWDPNSRTGSGPGASIAQITPTHVIELLRALRHDPVWALRVYIWASRQSGYEHSALTRTFILDLWADTPLLESFLDVLQNPSRPSSSDDYLLLIQGYGWANMPDLAMTTLGRMINNGLTPDVSHFNFLLYILVESNRLKNIQELFKLMNESGVAPNNSTFALRVRGYCVAGQFDEAHKAFRQMLKAGFPPDIKTFGYLVDAMCMANKPYLLYVLPCDMHDNRCIPNAAIYYEMLEGLCRSKCVKYAEKLVKHIRRRNVEPDAWVCNILTKGYCHERKVHCALAQVNDMLKRGFLPDPDVFDLVLILLFKEGRIGNICKLMDKLMSKGFCPNISTYDLLVYGLCKCEEVMKAFEAWSTLVKYNLPNVKTYSALIQGLCRSGMLVEAKEVFTTSMDRGFPGDDTAHDALIFRLKQAGRVNDAKECEVLLAVRKKACDDTIDVFEGMLPIDSDSDFDTESSASEDTAVGSSEDTSDSDE</sequence>
<dbReference type="Pfam" id="PF01535">
    <property type="entry name" value="PPR"/>
    <property type="match status" value="1"/>
</dbReference>
<keyword evidence="2" id="KW-0677">Repeat</keyword>
<organism evidence="5 6">
    <name type="scientific">Adiantum capillus-veneris</name>
    <name type="common">Maidenhair fern</name>
    <dbReference type="NCBI Taxonomy" id="13818"/>
    <lineage>
        <taxon>Eukaryota</taxon>
        <taxon>Viridiplantae</taxon>
        <taxon>Streptophyta</taxon>
        <taxon>Embryophyta</taxon>
        <taxon>Tracheophyta</taxon>
        <taxon>Polypodiopsida</taxon>
        <taxon>Polypodiidae</taxon>
        <taxon>Polypodiales</taxon>
        <taxon>Pteridineae</taxon>
        <taxon>Pteridaceae</taxon>
        <taxon>Vittarioideae</taxon>
        <taxon>Adiantum</taxon>
    </lineage>
</organism>
<feature type="compositionally biased region" description="Polar residues" evidence="4">
    <location>
        <begin position="545"/>
        <end position="558"/>
    </location>
</feature>
<feature type="repeat" description="PPR" evidence="3">
    <location>
        <begin position="350"/>
        <end position="384"/>
    </location>
</feature>
<dbReference type="Pfam" id="PF13812">
    <property type="entry name" value="PPR_3"/>
    <property type="match status" value="1"/>
</dbReference>
<protein>
    <recommendedName>
        <fullName evidence="7">Pentatricopeptide repeat-containing protein</fullName>
    </recommendedName>
</protein>
<proteinExistence type="inferred from homology"/>
<dbReference type="InterPro" id="IPR011990">
    <property type="entry name" value="TPR-like_helical_dom_sf"/>
</dbReference>
<comment type="similarity">
    <text evidence="1">Belongs to the PPR family. P subfamily.</text>
</comment>
<dbReference type="EMBL" id="JABFUD020000016">
    <property type="protein sequence ID" value="KAI5068666.1"/>
    <property type="molecule type" value="Genomic_DNA"/>
</dbReference>
<dbReference type="SUPFAM" id="SSF81901">
    <property type="entry name" value="HCP-like"/>
    <property type="match status" value="1"/>
</dbReference>
<dbReference type="OrthoDB" id="185373at2759"/>
<evidence type="ECO:0000256" key="1">
    <source>
        <dbReference type="ARBA" id="ARBA00007626"/>
    </source>
</evidence>
<keyword evidence="6" id="KW-1185">Reference proteome</keyword>
<feature type="non-terminal residue" evidence="5">
    <location>
        <position position="1"/>
    </location>
</feature>